<dbReference type="GO" id="GO:0005737">
    <property type="term" value="C:cytoplasm"/>
    <property type="evidence" value="ECO:0007669"/>
    <property type="project" value="InterPro"/>
</dbReference>
<dbReference type="Pfam" id="PF00561">
    <property type="entry name" value="Abhydrolase_1"/>
    <property type="match status" value="1"/>
</dbReference>
<dbReference type="PANTHER" id="PTHR43722:SF1">
    <property type="entry name" value="PROLINE IMINOPEPTIDASE"/>
    <property type="match status" value="1"/>
</dbReference>
<dbReference type="InterPro" id="IPR000073">
    <property type="entry name" value="AB_hydrolase_1"/>
</dbReference>
<dbReference type="InterPro" id="IPR005944">
    <property type="entry name" value="Pro_iminopeptidase"/>
</dbReference>
<feature type="domain" description="AB hydrolase-1" evidence="2">
    <location>
        <begin position="106"/>
        <end position="227"/>
    </location>
</feature>
<sequence length="491" mass="54819">MYLGWTFSNSFNVAQQSLQAVDCWFTSTANAPKSQCYRFTLPEQHNTLGSNQISIPVVVFYAAETATKAPPLLHLGGGGPGAAMWLDDDEMVELTWLSFYSATLMQGRDLILIDPRGAGLSVPSLNCELYRTNQTKRFGQHLTLQQSFELTQQEYRDCIAQLKAQGTVLSAYNSSSVVQDIELLRQALGIETWSLYGVSYGAVYAQLLARHYPHRVEAMILDSAAFIDAKLNRTDTEYYLAPYRMLENYCQLVAECDRPLPEFTTRLSTLIKKLNQMPITLDLADMQISDVNHVVLDGNLLINAIVHGLYSIDIYASLEQIVLELEQGNGDAVTPFVASYIWLINDPNFADVSMMSHFCYEEVPFWPAEQLQQTIQLLPEGHIRDLASLQLQWPDIEHCHLIGAASAAAELNQPLITDIPTLFLQGDLDVVTPMSDLQQRMANFGNAKVERYQLGHGVVGVEPCASTRMAVFLRQPVLNSPGPECKPEQSE</sequence>
<reference evidence="4" key="1">
    <citation type="submission" date="2019-04" db="EMBL/GenBank/DDBJ databases">
        <authorList>
            <person name="Brambilla D."/>
        </authorList>
    </citation>
    <scope>NUCLEOTIDE SEQUENCE</scope>
    <source>
        <strain evidence="4">BAL1</strain>
    </source>
</reference>
<dbReference type="AlphaFoldDB" id="A0A486XXH6"/>
<dbReference type="Gene3D" id="3.40.50.1820">
    <property type="entry name" value="alpha/beta hydrolase"/>
    <property type="match status" value="1"/>
</dbReference>
<feature type="domain" description="Peptidase S33 tripeptidyl aminopeptidase-like C-terminal" evidence="3">
    <location>
        <begin position="399"/>
        <end position="485"/>
    </location>
</feature>
<protein>
    <recommendedName>
        <fullName evidence="1">Proline iminopeptidase</fullName>
    </recommendedName>
</protein>
<dbReference type="InterPro" id="IPR029058">
    <property type="entry name" value="AB_hydrolase_fold"/>
</dbReference>
<evidence type="ECO:0000256" key="1">
    <source>
        <dbReference type="ARBA" id="ARBA00021843"/>
    </source>
</evidence>
<evidence type="ECO:0000259" key="3">
    <source>
        <dbReference type="Pfam" id="PF08386"/>
    </source>
</evidence>
<dbReference type="GO" id="GO:0006508">
    <property type="term" value="P:proteolysis"/>
    <property type="evidence" value="ECO:0007669"/>
    <property type="project" value="InterPro"/>
</dbReference>
<dbReference type="GO" id="GO:0004177">
    <property type="term" value="F:aminopeptidase activity"/>
    <property type="evidence" value="ECO:0007669"/>
    <property type="project" value="UniProtKB-EC"/>
</dbReference>
<accession>A0A486XXH6</accession>
<dbReference type="EMBL" id="CAAJGR010000026">
    <property type="protein sequence ID" value="VHO06308.1"/>
    <property type="molecule type" value="Genomic_DNA"/>
</dbReference>
<gene>
    <name evidence="4" type="ORF">BAL341_3335</name>
</gene>
<dbReference type="InterPro" id="IPR013595">
    <property type="entry name" value="Pept_S33_TAP-like_C"/>
</dbReference>
<dbReference type="PANTHER" id="PTHR43722">
    <property type="entry name" value="PROLINE IMINOPEPTIDASE"/>
    <property type="match status" value="1"/>
</dbReference>
<evidence type="ECO:0000313" key="4">
    <source>
        <dbReference type="EMBL" id="VHO06308.1"/>
    </source>
</evidence>
<name>A0A486XXH6_9GAMM</name>
<dbReference type="Pfam" id="PF08386">
    <property type="entry name" value="Abhydrolase_4"/>
    <property type="match status" value="1"/>
</dbReference>
<evidence type="ECO:0000259" key="2">
    <source>
        <dbReference type="Pfam" id="PF00561"/>
    </source>
</evidence>
<proteinExistence type="predicted"/>
<organism evidence="4">
    <name type="scientific">Rheinheimera sp. BAL341</name>
    <dbReference type="NCBI Taxonomy" id="1708203"/>
    <lineage>
        <taxon>Bacteria</taxon>
        <taxon>Pseudomonadati</taxon>
        <taxon>Pseudomonadota</taxon>
        <taxon>Gammaproteobacteria</taxon>
        <taxon>Chromatiales</taxon>
        <taxon>Chromatiaceae</taxon>
        <taxon>Rheinheimera</taxon>
    </lineage>
</organism>
<dbReference type="SUPFAM" id="SSF53474">
    <property type="entry name" value="alpha/beta-Hydrolases"/>
    <property type="match status" value="1"/>
</dbReference>